<dbReference type="PANTHER" id="PTHR12415">
    <property type="entry name" value="TYROSYL-DNA PHOSPHODIESTERASE 1"/>
    <property type="match status" value="1"/>
</dbReference>
<evidence type="ECO:0000256" key="8">
    <source>
        <dbReference type="ARBA" id="ARBA00023242"/>
    </source>
</evidence>
<evidence type="ECO:0000256" key="7">
    <source>
        <dbReference type="ARBA" id="ARBA00023204"/>
    </source>
</evidence>
<keyword evidence="4" id="KW-0227">DNA damage</keyword>
<evidence type="ECO:0000256" key="10">
    <source>
        <dbReference type="PIRSR" id="PIRSR610347-2"/>
    </source>
</evidence>
<dbReference type="GO" id="GO:0005634">
    <property type="term" value="C:nucleus"/>
    <property type="evidence" value="ECO:0007669"/>
    <property type="project" value="UniProtKB-SubCell"/>
</dbReference>
<dbReference type="CDD" id="cd09122">
    <property type="entry name" value="PLDc_Tdp1_1"/>
    <property type="match status" value="1"/>
</dbReference>
<keyword evidence="3" id="KW-0540">Nuclease</keyword>
<dbReference type="InterPro" id="IPR010347">
    <property type="entry name" value="Tdp1"/>
</dbReference>
<dbReference type="Gene3D" id="3.30.870.10">
    <property type="entry name" value="Endonuclease Chain A"/>
    <property type="match status" value="2"/>
</dbReference>
<name>A0A2P4YYA5_9CRYT</name>
<gene>
    <name evidence="12" type="ORF">CmeUKMEL1_04170</name>
</gene>
<keyword evidence="8" id="KW-0539">Nucleus</keyword>
<feature type="binding site" evidence="10">
    <location>
        <position position="164"/>
    </location>
    <ligand>
        <name>substrate</name>
    </ligand>
</feature>
<dbReference type="Pfam" id="PF06087">
    <property type="entry name" value="Tyr-DNA_phospho"/>
    <property type="match status" value="1"/>
</dbReference>
<dbReference type="GO" id="GO:0003697">
    <property type="term" value="F:single-stranded DNA binding"/>
    <property type="evidence" value="ECO:0007669"/>
    <property type="project" value="TreeGrafter"/>
</dbReference>
<proteinExistence type="inferred from homology"/>
<organism evidence="12 13">
    <name type="scientific">Cryptosporidium meleagridis</name>
    <dbReference type="NCBI Taxonomy" id="93969"/>
    <lineage>
        <taxon>Eukaryota</taxon>
        <taxon>Sar</taxon>
        <taxon>Alveolata</taxon>
        <taxon>Apicomplexa</taxon>
        <taxon>Conoidasida</taxon>
        <taxon>Coccidia</taxon>
        <taxon>Eucoccidiorida</taxon>
        <taxon>Eimeriorina</taxon>
        <taxon>Cryptosporidiidae</taxon>
        <taxon>Cryptosporidium</taxon>
    </lineage>
</organism>
<dbReference type="CDD" id="cd09123">
    <property type="entry name" value="PLDc_Tdp1_2"/>
    <property type="match status" value="1"/>
</dbReference>
<evidence type="ECO:0000256" key="3">
    <source>
        <dbReference type="ARBA" id="ARBA00022722"/>
    </source>
</evidence>
<dbReference type="PANTHER" id="PTHR12415:SF0">
    <property type="entry name" value="TYROSYL-DNA PHOSPHODIESTERASE 1"/>
    <property type="match status" value="1"/>
</dbReference>
<evidence type="ECO:0000313" key="12">
    <source>
        <dbReference type="EMBL" id="POM82793.1"/>
    </source>
</evidence>
<reference evidence="12 13" key="1">
    <citation type="submission" date="2014-04" db="EMBL/GenBank/DDBJ databases">
        <title>Comparative Genomics of Cryptosporidium Species.</title>
        <authorList>
            <person name="Silva J.C."/>
            <person name="Su Q."/>
            <person name="Chalmers R."/>
            <person name="Chibucos M.C."/>
            <person name="Elwin K."/>
            <person name="Godinez A."/>
            <person name="Guo F."/>
            <person name="Huynh K."/>
            <person name="Orvis J."/>
            <person name="Ott S."/>
            <person name="Sadzewicz L."/>
            <person name="Sengamalay N."/>
            <person name="Shetty A."/>
            <person name="Sun M."/>
            <person name="Tallon L."/>
            <person name="Xiao L."/>
            <person name="Zhang H."/>
            <person name="Fraser C.M."/>
            <person name="Zhu G."/>
            <person name="Kissinger J."/>
            <person name="Widmer G."/>
        </authorList>
    </citation>
    <scope>NUCLEOTIDE SEQUENCE [LARGE SCALE GENOMIC DNA]</scope>
    <source>
        <strain evidence="12 13">UKMEL1</strain>
    </source>
</reference>
<dbReference type="GO" id="GO:0017005">
    <property type="term" value="F:3'-tyrosyl-DNA phosphodiesterase activity"/>
    <property type="evidence" value="ECO:0007669"/>
    <property type="project" value="TreeGrafter"/>
</dbReference>
<evidence type="ECO:0000313" key="13">
    <source>
        <dbReference type="Proteomes" id="UP000236928"/>
    </source>
</evidence>
<keyword evidence="5" id="KW-0378">Hydrolase</keyword>
<evidence type="ECO:0000256" key="11">
    <source>
        <dbReference type="PIRSR" id="PIRSR610347-3"/>
    </source>
</evidence>
<feature type="active site" description="Nucleophile" evidence="9">
    <location>
        <position position="162"/>
    </location>
</feature>
<dbReference type="SUPFAM" id="SSF56024">
    <property type="entry name" value="Phospholipase D/nuclease"/>
    <property type="match status" value="2"/>
</dbReference>
<keyword evidence="7" id="KW-0234">DNA repair</keyword>
<feature type="site" description="Interaction with DNA" evidence="11">
    <location>
        <position position="418"/>
    </location>
</feature>
<dbReference type="GO" id="GO:0006281">
    <property type="term" value="P:DNA repair"/>
    <property type="evidence" value="ECO:0007669"/>
    <property type="project" value="UniProtKB-KW"/>
</dbReference>
<accession>A0A2P4YYA5</accession>
<evidence type="ECO:0000256" key="6">
    <source>
        <dbReference type="ARBA" id="ARBA00022839"/>
    </source>
</evidence>
<comment type="similarity">
    <text evidence="2">Belongs to the tyrosyl-DNA phosphodiesterase family.</text>
</comment>
<keyword evidence="13" id="KW-1185">Reference proteome</keyword>
<dbReference type="GO" id="GO:0003690">
    <property type="term" value="F:double-stranded DNA binding"/>
    <property type="evidence" value="ECO:0007669"/>
    <property type="project" value="TreeGrafter"/>
</dbReference>
<evidence type="ECO:0000256" key="2">
    <source>
        <dbReference type="ARBA" id="ARBA00010205"/>
    </source>
</evidence>
<dbReference type="Proteomes" id="UP000236928">
    <property type="component" value="Unassembled WGS sequence"/>
</dbReference>
<sequence length="512" mass="60157">MAANDKFDVLRSPHFKKPKFGYDIIEISSDSSIESKLGDTSSDKYQLRFETPIYLNKLYFEKKNLRSLSFKSLFVVNDCTPIEKSVWRIKHILFSSYLADVNWVINEIGDSELIYENIESILFVSHSFDNPQNYKFKNCNNMKDKKISTYSPYLKVPYGVFHPKFILLVFEHLFQPKNNFVRFVVTSANLIQQDWELKIQSIWVQDFFNSIERKDCEFLNYLQEFLKNILNGSKLKDFWLSKVQEFNFEDATVKLVASVPGYFFGNEMYMWGHLRVRSLIKRFISKDQGKSDELREKQERIVLQFSSLGRISEKWLYSELASSLSVTPETKLEIIFPTVEQVINSVEGISGGGSLPVKKEYICKPWIKKLLYKWGTGTMEKNATAEKVIPHIKTFLKYKIYDNAVEIAWLVQGSYNLSNAAWGQMQKDGSQFCVRNYELGIFIHKDQFEFERHFKLNEEFPKFFWRRKSNCSFISGIHANKPVGLLNFPLPFKLPPKRYSNNDHPWNIELLM</sequence>
<keyword evidence="6" id="KW-0269">Exonuclease</keyword>
<dbReference type="AlphaFoldDB" id="A0A2P4YYA5"/>
<evidence type="ECO:0000256" key="9">
    <source>
        <dbReference type="PIRSR" id="PIRSR610347-1"/>
    </source>
</evidence>
<comment type="caution">
    <text evidence="12">The sequence shown here is derived from an EMBL/GenBank/DDBJ whole genome shotgun (WGS) entry which is preliminary data.</text>
</comment>
<comment type="subcellular location">
    <subcellularLocation>
        <location evidence="1">Nucleus</location>
    </subcellularLocation>
</comment>
<evidence type="ECO:0000256" key="5">
    <source>
        <dbReference type="ARBA" id="ARBA00022801"/>
    </source>
</evidence>
<dbReference type="VEuPathDB" id="CryptoDB:CmeUKMEL1_04170"/>
<feature type="binding site" evidence="10">
    <location>
        <position position="393"/>
    </location>
    <ligand>
        <name>substrate</name>
    </ligand>
</feature>
<feature type="active site" description="Proton donor/acceptor" evidence="9">
    <location>
        <position position="391"/>
    </location>
</feature>
<dbReference type="OrthoDB" id="47785at2759"/>
<evidence type="ECO:0000256" key="1">
    <source>
        <dbReference type="ARBA" id="ARBA00004123"/>
    </source>
</evidence>
<dbReference type="GO" id="GO:0004527">
    <property type="term" value="F:exonuclease activity"/>
    <property type="evidence" value="ECO:0007669"/>
    <property type="project" value="UniProtKB-KW"/>
</dbReference>
<evidence type="ECO:0000256" key="4">
    <source>
        <dbReference type="ARBA" id="ARBA00022763"/>
    </source>
</evidence>
<protein>
    <submittedName>
        <fullName evidence="12">Tyrosyl-DNA phosphodiesterase family protein</fullName>
    </submittedName>
</protein>
<dbReference type="EMBL" id="JIBK01000006">
    <property type="protein sequence ID" value="POM82793.1"/>
    <property type="molecule type" value="Genomic_DNA"/>
</dbReference>